<keyword evidence="4" id="KW-1185">Reference proteome</keyword>
<feature type="transmembrane region" description="Helical" evidence="2">
    <location>
        <begin position="159"/>
        <end position="179"/>
    </location>
</feature>
<proteinExistence type="predicted"/>
<name>A0A9P5P6B4_9AGAR</name>
<reference evidence="3" key="1">
    <citation type="submission" date="2020-11" db="EMBL/GenBank/DDBJ databases">
        <authorList>
            <consortium name="DOE Joint Genome Institute"/>
            <person name="Ahrendt S."/>
            <person name="Riley R."/>
            <person name="Andreopoulos W."/>
            <person name="Labutti K."/>
            <person name="Pangilinan J."/>
            <person name="Ruiz-Duenas F.J."/>
            <person name="Barrasa J.M."/>
            <person name="Sanchez-Garcia M."/>
            <person name="Camarero S."/>
            <person name="Miyauchi S."/>
            <person name="Serrano A."/>
            <person name="Linde D."/>
            <person name="Babiker R."/>
            <person name="Drula E."/>
            <person name="Ayuso-Fernandez I."/>
            <person name="Pacheco R."/>
            <person name="Padilla G."/>
            <person name="Ferreira P."/>
            <person name="Barriuso J."/>
            <person name="Kellner H."/>
            <person name="Castanera R."/>
            <person name="Alfaro M."/>
            <person name="Ramirez L."/>
            <person name="Pisabarro A.G."/>
            <person name="Kuo A."/>
            <person name="Tritt A."/>
            <person name="Lipzen A."/>
            <person name="He G."/>
            <person name="Yan M."/>
            <person name="Ng V."/>
            <person name="Cullen D."/>
            <person name="Martin F."/>
            <person name="Rosso M.-N."/>
            <person name="Henrissat B."/>
            <person name="Hibbett D."/>
            <person name="Martinez A.T."/>
            <person name="Grigoriev I.V."/>
        </authorList>
    </citation>
    <scope>NUCLEOTIDE SEQUENCE</scope>
    <source>
        <strain evidence="3">AH 40177</strain>
    </source>
</reference>
<dbReference type="Proteomes" id="UP000772434">
    <property type="component" value="Unassembled WGS sequence"/>
</dbReference>
<feature type="transmembrane region" description="Helical" evidence="2">
    <location>
        <begin position="243"/>
        <end position="265"/>
    </location>
</feature>
<sequence>MPSLPRLFQSTTPESYVKLQAFDTDVEAQCNATAEDTEAVSASPITRTSTIVEPDVPTLQGSKEMRTAHALASKVRKKLFCDINWLAARTFIFPVLCTALVLGAIFLIDGDTKYGIQQEQNSLNTSHSESPPTLNDSNPSANLTNPHPMKDIYHQIAPWYLKSCIIFIIYDALFITPSFRITRKGFRSSLQGGGHPGQHIPTPRTAVHTQNTWPTMPDPENWSPETPLYGQFSEEGQKAFKRVFFTNIVILLPFNWIVSVVAGGISPGSYFWYILCFLVLVVLASSMVYILAREGSYHWVDSGQVMEYCEEIWMAMAMDSKLRGHIYDAL</sequence>
<comment type="caution">
    <text evidence="3">The sequence shown here is derived from an EMBL/GenBank/DDBJ whole genome shotgun (WGS) entry which is preliminary data.</text>
</comment>
<keyword evidence="2" id="KW-0812">Transmembrane</keyword>
<feature type="region of interest" description="Disordered" evidence="1">
    <location>
        <begin position="121"/>
        <end position="143"/>
    </location>
</feature>
<protein>
    <submittedName>
        <fullName evidence="3">Uncharacterized protein</fullName>
    </submittedName>
</protein>
<evidence type="ECO:0000313" key="4">
    <source>
        <dbReference type="Proteomes" id="UP000772434"/>
    </source>
</evidence>
<evidence type="ECO:0000313" key="3">
    <source>
        <dbReference type="EMBL" id="KAF9043686.1"/>
    </source>
</evidence>
<evidence type="ECO:0000256" key="2">
    <source>
        <dbReference type="SAM" id="Phobius"/>
    </source>
</evidence>
<keyword evidence="2" id="KW-0472">Membrane</keyword>
<feature type="transmembrane region" description="Helical" evidence="2">
    <location>
        <begin position="271"/>
        <end position="292"/>
    </location>
</feature>
<accession>A0A9P5P6B4</accession>
<dbReference type="AlphaFoldDB" id="A0A9P5P6B4"/>
<feature type="transmembrane region" description="Helical" evidence="2">
    <location>
        <begin position="86"/>
        <end position="108"/>
    </location>
</feature>
<evidence type="ECO:0000256" key="1">
    <source>
        <dbReference type="SAM" id="MobiDB-lite"/>
    </source>
</evidence>
<keyword evidence="2" id="KW-1133">Transmembrane helix</keyword>
<gene>
    <name evidence="3" type="ORF">BDP27DRAFT_1374221</name>
</gene>
<organism evidence="3 4">
    <name type="scientific">Rhodocollybia butyracea</name>
    <dbReference type="NCBI Taxonomy" id="206335"/>
    <lineage>
        <taxon>Eukaryota</taxon>
        <taxon>Fungi</taxon>
        <taxon>Dikarya</taxon>
        <taxon>Basidiomycota</taxon>
        <taxon>Agaricomycotina</taxon>
        <taxon>Agaricomycetes</taxon>
        <taxon>Agaricomycetidae</taxon>
        <taxon>Agaricales</taxon>
        <taxon>Marasmiineae</taxon>
        <taxon>Omphalotaceae</taxon>
        <taxon>Rhodocollybia</taxon>
    </lineage>
</organism>
<dbReference type="EMBL" id="JADNRY010000533">
    <property type="protein sequence ID" value="KAF9043686.1"/>
    <property type="molecule type" value="Genomic_DNA"/>
</dbReference>